<feature type="transmembrane region" description="Helical" evidence="1">
    <location>
        <begin position="36"/>
        <end position="56"/>
    </location>
</feature>
<name>A0ABN6P2Y4_9PROT</name>
<dbReference type="RefSeq" id="WP_244407189.1">
    <property type="nucleotide sequence ID" value="NZ_AP025637.1"/>
</dbReference>
<accession>A0ABN6P2Y4</accession>
<evidence type="ECO:0000256" key="1">
    <source>
        <dbReference type="SAM" id="Phobius"/>
    </source>
</evidence>
<reference evidence="2 3" key="1">
    <citation type="journal article" date="2016" name="Microbes Environ.">
        <title>Phylogenetically diverse aerobic anoxygenic phototrophic bacteria isolated from epilithic biofilms in Tama river, Japan.</title>
        <authorList>
            <person name="Hirose S."/>
            <person name="Matsuura K."/>
            <person name="Haruta S."/>
        </authorList>
    </citation>
    <scope>NUCLEOTIDE SEQUENCE [LARGE SCALE GENOMIC DNA]</scope>
    <source>
        <strain evidence="2 3">S08</strain>
    </source>
</reference>
<dbReference type="EMBL" id="AP025637">
    <property type="protein sequence ID" value="BDG73000.1"/>
    <property type="molecule type" value="Genomic_DNA"/>
</dbReference>
<evidence type="ECO:0000313" key="2">
    <source>
        <dbReference type="EMBL" id="BDG73000.1"/>
    </source>
</evidence>
<organism evidence="2 3">
    <name type="scientific">Roseomonas fluvialis</name>
    <dbReference type="NCBI Taxonomy" id="1750527"/>
    <lineage>
        <taxon>Bacteria</taxon>
        <taxon>Pseudomonadati</taxon>
        <taxon>Pseudomonadota</taxon>
        <taxon>Alphaproteobacteria</taxon>
        <taxon>Acetobacterales</taxon>
        <taxon>Roseomonadaceae</taxon>
        <taxon>Roseomonas</taxon>
    </lineage>
</organism>
<proteinExistence type="predicted"/>
<evidence type="ECO:0000313" key="3">
    <source>
        <dbReference type="Proteomes" id="UP000831327"/>
    </source>
</evidence>
<keyword evidence="1" id="KW-0812">Transmembrane</keyword>
<protein>
    <submittedName>
        <fullName evidence="2">Uncharacterized protein</fullName>
    </submittedName>
</protein>
<sequence>MQTHENDLPQARIDLVRSRIRARQPAGPAPSRIDQILAAISLVLGGSLAAMAALTLR</sequence>
<keyword evidence="1" id="KW-1133">Transmembrane helix</keyword>
<gene>
    <name evidence="2" type="ORF">Rmf_29290</name>
</gene>
<dbReference type="Proteomes" id="UP000831327">
    <property type="component" value="Chromosome"/>
</dbReference>
<keyword evidence="1" id="KW-0472">Membrane</keyword>
<keyword evidence="3" id="KW-1185">Reference proteome</keyword>